<dbReference type="Proteomes" id="UP000254266">
    <property type="component" value="Unassembled WGS sequence"/>
</dbReference>
<accession>A0A370D918</accession>
<sequence length="134" mass="14832">MKIKTLNFIFLVLLLQGCAGTRHSYEKLVEETDKDTAIFMSVGESTEVLAVGNGFPGWWGYYPAITSTSPTVASVKCRDSRSFIPFREPGIIFGGEICDLTANENGESFLLFGNKWNLGEEAYDVKIKVIVAPR</sequence>
<name>A0A370D918_9GAMM</name>
<dbReference type="AlphaFoldDB" id="A0A370D918"/>
<keyword evidence="2" id="KW-1185">Reference proteome</keyword>
<dbReference type="PROSITE" id="PS51257">
    <property type="entry name" value="PROKAR_LIPOPROTEIN"/>
    <property type="match status" value="1"/>
</dbReference>
<reference evidence="1 2" key="1">
    <citation type="journal article" date="2018" name="ISME J.">
        <title>Endosymbiont genomes yield clues of tubeworm success.</title>
        <authorList>
            <person name="Li Y."/>
            <person name="Liles M.R."/>
            <person name="Halanych K.M."/>
        </authorList>
    </citation>
    <scope>NUCLEOTIDE SEQUENCE [LARGE SCALE GENOMIC DNA]</scope>
    <source>
        <strain evidence="1">A1464</strain>
    </source>
</reference>
<protein>
    <recommendedName>
        <fullName evidence="3">Lipoprotein</fullName>
    </recommendedName>
</protein>
<organism evidence="1 2">
    <name type="scientific">endosymbiont of Galathealinum brachiosum</name>
    <dbReference type="NCBI Taxonomy" id="2200906"/>
    <lineage>
        <taxon>Bacteria</taxon>
        <taxon>Pseudomonadati</taxon>
        <taxon>Pseudomonadota</taxon>
        <taxon>Gammaproteobacteria</taxon>
        <taxon>sulfur-oxidizing symbionts</taxon>
    </lineage>
</organism>
<evidence type="ECO:0000313" key="1">
    <source>
        <dbReference type="EMBL" id="RDH80686.1"/>
    </source>
</evidence>
<comment type="caution">
    <text evidence="1">The sequence shown here is derived from an EMBL/GenBank/DDBJ whole genome shotgun (WGS) entry which is preliminary data.</text>
</comment>
<gene>
    <name evidence="1" type="ORF">DIZ80_16800</name>
</gene>
<dbReference type="EMBL" id="QFXC01000014">
    <property type="protein sequence ID" value="RDH80686.1"/>
    <property type="molecule type" value="Genomic_DNA"/>
</dbReference>
<evidence type="ECO:0008006" key="3">
    <source>
        <dbReference type="Google" id="ProtNLM"/>
    </source>
</evidence>
<proteinExistence type="predicted"/>
<evidence type="ECO:0000313" key="2">
    <source>
        <dbReference type="Proteomes" id="UP000254266"/>
    </source>
</evidence>